<comment type="caution">
    <text evidence="9">The sequence shown here is derived from an EMBL/GenBank/DDBJ whole genome shotgun (WGS) entry which is preliminary data.</text>
</comment>
<feature type="region of interest" description="Disordered" evidence="6">
    <location>
        <begin position="428"/>
        <end position="449"/>
    </location>
</feature>
<dbReference type="InterPro" id="IPR005829">
    <property type="entry name" value="Sugar_transporter_CS"/>
</dbReference>
<feature type="transmembrane region" description="Helical" evidence="7">
    <location>
        <begin position="55"/>
        <end position="71"/>
    </location>
</feature>
<gene>
    <name evidence="9" type="ORF">FOZ62_031403</name>
</gene>
<dbReference type="AlphaFoldDB" id="A0A7J6SFD4"/>
<dbReference type="InterPro" id="IPR036259">
    <property type="entry name" value="MFS_trans_sf"/>
</dbReference>
<dbReference type="InterPro" id="IPR011701">
    <property type="entry name" value="MFS"/>
</dbReference>
<feature type="transmembrane region" description="Helical" evidence="7">
    <location>
        <begin position="77"/>
        <end position="94"/>
    </location>
</feature>
<dbReference type="Gene3D" id="1.20.1250.20">
    <property type="entry name" value="MFS general substrate transporter like domains"/>
    <property type="match status" value="1"/>
</dbReference>
<keyword evidence="5 7" id="KW-0472">Membrane</keyword>
<comment type="subcellular location">
    <subcellularLocation>
        <location evidence="1">Membrane</location>
        <topology evidence="1">Multi-pass membrane protein</topology>
    </subcellularLocation>
</comment>
<organism evidence="9 10">
    <name type="scientific">Perkinsus olseni</name>
    <name type="common">Perkinsus atlanticus</name>
    <dbReference type="NCBI Taxonomy" id="32597"/>
    <lineage>
        <taxon>Eukaryota</taxon>
        <taxon>Sar</taxon>
        <taxon>Alveolata</taxon>
        <taxon>Perkinsozoa</taxon>
        <taxon>Perkinsea</taxon>
        <taxon>Perkinsida</taxon>
        <taxon>Perkinsidae</taxon>
        <taxon>Perkinsus</taxon>
    </lineage>
</organism>
<feature type="transmembrane region" description="Helical" evidence="7">
    <location>
        <begin position="21"/>
        <end position="43"/>
    </location>
</feature>
<dbReference type="SUPFAM" id="SSF103473">
    <property type="entry name" value="MFS general substrate transporter"/>
    <property type="match status" value="1"/>
</dbReference>
<dbReference type="InterPro" id="IPR020846">
    <property type="entry name" value="MFS_dom"/>
</dbReference>
<evidence type="ECO:0000256" key="1">
    <source>
        <dbReference type="ARBA" id="ARBA00004141"/>
    </source>
</evidence>
<sequence length="449" mass="47374">SWAVQIGYSTPTLKHLGMSDAMVSFTWLAGPLSGMLVQPVVGVLSDRVGRRRKPFLCAGLLGMLIGLLAFSNASSPLAAIVSFWFLDISINAYQGPLRALLVDTVPERLQANANAALGVTAGFSTALGYLLGGIDFTSSAGALSSEVSAVFAITAVYVGVFGLLAICCVPEDKTTTTSSVVAENCGKRLCREATDGIRVMPFSMRVAFAAQSSSYLAWFAIYMYTTEWVGVTIFGGSDEDDASAEEKLLFTQGVRHANISLAIAALLCGLTSMALPTLLERVSLPRLWSFSIFSLSVNMAVAALFVTSPAASRLSIALLGIPMAATHLLPWTLVSQISSRPHLADHRARVTAVFNLSQCYPEMTMSALAAVILSIPGGSIPIVLLVGSISALVSSVLAWMAVDEDPTTAAGSNSKYDYVIEEDVDLEMSTTDDDGGPPQPAAFGVFNDE</sequence>
<feature type="transmembrane region" description="Helical" evidence="7">
    <location>
        <begin position="149"/>
        <end position="169"/>
    </location>
</feature>
<feature type="transmembrane region" description="Helical" evidence="7">
    <location>
        <begin position="287"/>
        <end position="308"/>
    </location>
</feature>
<protein>
    <recommendedName>
        <fullName evidence="8">Major facilitator superfamily (MFS) profile domain-containing protein</fullName>
    </recommendedName>
</protein>
<feature type="domain" description="Major facilitator superfamily (MFS) profile" evidence="8">
    <location>
        <begin position="1"/>
        <end position="173"/>
    </location>
</feature>
<dbReference type="GO" id="GO:0008506">
    <property type="term" value="F:sucrose:proton symporter activity"/>
    <property type="evidence" value="ECO:0007669"/>
    <property type="project" value="TreeGrafter"/>
</dbReference>
<feature type="non-terminal residue" evidence="9">
    <location>
        <position position="449"/>
    </location>
</feature>
<dbReference type="PROSITE" id="PS00216">
    <property type="entry name" value="SUGAR_TRANSPORT_1"/>
    <property type="match status" value="1"/>
</dbReference>
<keyword evidence="4 7" id="KW-1133">Transmembrane helix</keyword>
<accession>A0A7J6SFD4</accession>
<evidence type="ECO:0000313" key="10">
    <source>
        <dbReference type="Proteomes" id="UP000574390"/>
    </source>
</evidence>
<dbReference type="PANTHER" id="PTHR19432">
    <property type="entry name" value="SUGAR TRANSPORTER"/>
    <property type="match status" value="1"/>
</dbReference>
<evidence type="ECO:0000259" key="8">
    <source>
        <dbReference type="PROSITE" id="PS50850"/>
    </source>
</evidence>
<dbReference type="Pfam" id="PF07690">
    <property type="entry name" value="MFS_1"/>
    <property type="match status" value="1"/>
</dbReference>
<dbReference type="EMBL" id="JABANM010015045">
    <property type="protein sequence ID" value="KAF4731704.1"/>
    <property type="molecule type" value="Genomic_DNA"/>
</dbReference>
<evidence type="ECO:0000313" key="9">
    <source>
        <dbReference type="EMBL" id="KAF4731704.1"/>
    </source>
</evidence>
<evidence type="ECO:0000256" key="7">
    <source>
        <dbReference type="SAM" id="Phobius"/>
    </source>
</evidence>
<dbReference type="PROSITE" id="PS50850">
    <property type="entry name" value="MFS"/>
    <property type="match status" value="1"/>
</dbReference>
<reference evidence="9 10" key="1">
    <citation type="submission" date="2020-04" db="EMBL/GenBank/DDBJ databases">
        <title>Perkinsus olseni comparative genomics.</title>
        <authorList>
            <person name="Bogema D.R."/>
        </authorList>
    </citation>
    <scope>NUCLEOTIDE SEQUENCE [LARGE SCALE GENOMIC DNA]</scope>
    <source>
        <strain evidence="9">ATCC PRA-205</strain>
    </source>
</reference>
<evidence type="ECO:0000256" key="4">
    <source>
        <dbReference type="ARBA" id="ARBA00022989"/>
    </source>
</evidence>
<name>A0A7J6SFD4_PEROL</name>
<evidence type="ECO:0000256" key="2">
    <source>
        <dbReference type="ARBA" id="ARBA00022448"/>
    </source>
</evidence>
<dbReference type="Proteomes" id="UP000574390">
    <property type="component" value="Unassembled WGS sequence"/>
</dbReference>
<dbReference type="GO" id="GO:0016020">
    <property type="term" value="C:membrane"/>
    <property type="evidence" value="ECO:0007669"/>
    <property type="project" value="UniProtKB-SubCell"/>
</dbReference>
<feature type="transmembrane region" description="Helical" evidence="7">
    <location>
        <begin position="314"/>
        <end position="334"/>
    </location>
</feature>
<feature type="transmembrane region" description="Helical" evidence="7">
    <location>
        <begin position="115"/>
        <end position="134"/>
    </location>
</feature>
<evidence type="ECO:0000256" key="3">
    <source>
        <dbReference type="ARBA" id="ARBA00022692"/>
    </source>
</evidence>
<evidence type="ECO:0000256" key="5">
    <source>
        <dbReference type="ARBA" id="ARBA00023136"/>
    </source>
</evidence>
<keyword evidence="2" id="KW-0813">Transport</keyword>
<proteinExistence type="predicted"/>
<evidence type="ECO:0000256" key="6">
    <source>
        <dbReference type="SAM" id="MobiDB-lite"/>
    </source>
</evidence>
<dbReference type="PANTHER" id="PTHR19432:SF35">
    <property type="entry name" value="SOLUTE CARRIER FAMILY 45 MEMBER 3 ISOFORM X1"/>
    <property type="match status" value="1"/>
</dbReference>
<keyword evidence="3 7" id="KW-0812">Transmembrane</keyword>
<feature type="transmembrane region" description="Helical" evidence="7">
    <location>
        <begin position="257"/>
        <end position="275"/>
    </location>
</feature>